<name>A0A645HSL2_9ZZZZ</name>
<sequence>MGTGLSIELPEGFEAQIRPRSGLALRSGITLLNTPGTIDSDYRGEIRIIVINLGQEPFEIKPGDRIAQMVIAPVVQLKWEESSSLSDSQRGEGGFGSTGVN</sequence>
<evidence type="ECO:0000256" key="4">
    <source>
        <dbReference type="ARBA" id="ARBA00023080"/>
    </source>
</evidence>
<dbReference type="GO" id="GO:0046081">
    <property type="term" value="P:dUTP catabolic process"/>
    <property type="evidence" value="ECO:0007669"/>
    <property type="project" value="InterPro"/>
</dbReference>
<feature type="compositionally biased region" description="Gly residues" evidence="5">
    <location>
        <begin position="91"/>
        <end position="101"/>
    </location>
</feature>
<dbReference type="EMBL" id="VSSQ01099466">
    <property type="protein sequence ID" value="MPN42031.1"/>
    <property type="molecule type" value="Genomic_DNA"/>
</dbReference>
<dbReference type="InterPro" id="IPR008181">
    <property type="entry name" value="dUTPase"/>
</dbReference>
<dbReference type="Gene3D" id="2.70.40.10">
    <property type="match status" value="1"/>
</dbReference>
<dbReference type="Pfam" id="PF00692">
    <property type="entry name" value="dUTPase"/>
    <property type="match status" value="1"/>
</dbReference>
<feature type="domain" description="dUTPase-like" evidence="6">
    <location>
        <begin position="3"/>
        <end position="99"/>
    </location>
</feature>
<evidence type="ECO:0000256" key="5">
    <source>
        <dbReference type="SAM" id="MobiDB-lite"/>
    </source>
</evidence>
<accession>A0A645HSL2</accession>
<feature type="region of interest" description="Disordered" evidence="5">
    <location>
        <begin position="81"/>
        <end position="101"/>
    </location>
</feature>
<reference evidence="7" key="1">
    <citation type="submission" date="2019-08" db="EMBL/GenBank/DDBJ databases">
        <authorList>
            <person name="Kucharzyk K."/>
            <person name="Murdoch R.W."/>
            <person name="Higgins S."/>
            <person name="Loffler F."/>
        </authorList>
    </citation>
    <scope>NUCLEOTIDE SEQUENCE</scope>
</reference>
<keyword evidence="3 7" id="KW-0378">Hydrolase</keyword>
<dbReference type="GO" id="GO:0004170">
    <property type="term" value="F:dUTP diphosphatase activity"/>
    <property type="evidence" value="ECO:0007669"/>
    <property type="project" value="UniProtKB-EC"/>
</dbReference>
<dbReference type="InterPro" id="IPR033704">
    <property type="entry name" value="dUTPase_trimeric"/>
</dbReference>
<dbReference type="GO" id="GO:0006226">
    <property type="term" value="P:dUMP biosynthetic process"/>
    <property type="evidence" value="ECO:0007669"/>
    <property type="project" value="InterPro"/>
</dbReference>
<evidence type="ECO:0000256" key="1">
    <source>
        <dbReference type="ARBA" id="ARBA00006581"/>
    </source>
</evidence>
<dbReference type="GO" id="GO:0000287">
    <property type="term" value="F:magnesium ion binding"/>
    <property type="evidence" value="ECO:0007669"/>
    <property type="project" value="InterPro"/>
</dbReference>
<dbReference type="PANTHER" id="PTHR11241:SF0">
    <property type="entry name" value="DEOXYURIDINE 5'-TRIPHOSPHATE NUCLEOTIDOHYDROLASE"/>
    <property type="match status" value="1"/>
</dbReference>
<dbReference type="AlphaFoldDB" id="A0A645HSL2"/>
<dbReference type="NCBIfam" id="TIGR00576">
    <property type="entry name" value="dut"/>
    <property type="match status" value="1"/>
</dbReference>
<comment type="similarity">
    <text evidence="1">Belongs to the dUTPase family.</text>
</comment>
<dbReference type="EC" id="3.6.1.23" evidence="2"/>
<evidence type="ECO:0000256" key="2">
    <source>
        <dbReference type="ARBA" id="ARBA00012379"/>
    </source>
</evidence>
<dbReference type="InterPro" id="IPR029054">
    <property type="entry name" value="dUTPase-like"/>
</dbReference>
<organism evidence="7">
    <name type="scientific">bioreactor metagenome</name>
    <dbReference type="NCBI Taxonomy" id="1076179"/>
    <lineage>
        <taxon>unclassified sequences</taxon>
        <taxon>metagenomes</taxon>
        <taxon>ecological metagenomes</taxon>
    </lineage>
</organism>
<evidence type="ECO:0000313" key="7">
    <source>
        <dbReference type="EMBL" id="MPN42031.1"/>
    </source>
</evidence>
<dbReference type="NCBIfam" id="NF001862">
    <property type="entry name" value="PRK00601.1"/>
    <property type="match status" value="1"/>
</dbReference>
<dbReference type="PANTHER" id="PTHR11241">
    <property type="entry name" value="DEOXYURIDINE 5'-TRIPHOSPHATE NUCLEOTIDOHYDROLASE"/>
    <property type="match status" value="1"/>
</dbReference>
<evidence type="ECO:0000256" key="3">
    <source>
        <dbReference type="ARBA" id="ARBA00022801"/>
    </source>
</evidence>
<comment type="caution">
    <text evidence="7">The sequence shown here is derived from an EMBL/GenBank/DDBJ whole genome shotgun (WGS) entry which is preliminary data.</text>
</comment>
<proteinExistence type="inferred from homology"/>
<keyword evidence="4" id="KW-0546">Nucleotide metabolism</keyword>
<gene>
    <name evidence="7" type="primary">dut_38</name>
    <name evidence="7" type="ORF">SDC9_189587</name>
</gene>
<evidence type="ECO:0000259" key="6">
    <source>
        <dbReference type="Pfam" id="PF00692"/>
    </source>
</evidence>
<protein>
    <recommendedName>
        <fullName evidence="2">dUTP diphosphatase</fullName>
        <ecNumber evidence="2">3.6.1.23</ecNumber>
    </recommendedName>
</protein>
<dbReference type="InterPro" id="IPR036157">
    <property type="entry name" value="dUTPase-like_sf"/>
</dbReference>
<dbReference type="SUPFAM" id="SSF51283">
    <property type="entry name" value="dUTPase-like"/>
    <property type="match status" value="1"/>
</dbReference>
<dbReference type="CDD" id="cd07557">
    <property type="entry name" value="trimeric_dUTPase"/>
    <property type="match status" value="1"/>
</dbReference>